<dbReference type="RefSeq" id="WP_145062922.1">
    <property type="nucleotide sequence ID" value="NZ_CP036296.1"/>
</dbReference>
<name>A0A518BFY2_9BACT</name>
<gene>
    <name evidence="2" type="ORF">Pla133_09480</name>
</gene>
<sequence length="670" mass="70637">MFAFDSCRVEPRRMGGARVASIFVLALVLILLAVVVRKGMDLGRPSGVANQMVGSTTEADVVRTASIALERGSEPHERFALVAAGALSFAVIRGDRSPFGPGSEIWGWLGCPIGSEPRHLADVGEGGRAEVADSAAAEGVWIAGVLESGKWFAPMDPLVDPNSPDVMVEELDARALFLVDGDCKVELADSLRLTSVEGPKAHPVGFVAPAIEVANMGHQGEPLSSFVIGLPRELDARARRERVRIHVAVADRLSQVIEIPENWPWLYPVQVAPAGTLELIPDPNCGERDGWPGDGWMTVRGQPSSGGAPWTLSTSITENLRIGSIEPGSYELTVTLVDSMSSGGRQAVTRARPIEIAVLPEVLTTAQVCMLASAESSPWGRIEFRFDGLPADLPRDALLIDRDSNEVLGIYASVMACDSEVLPGLSTNSVSRTSLLGFDGARTFAGGIGELIEGRYQVRIEGLDLVGEVLVEGAQSVQVGGSLARRAQIALRLVDSQSGAAVGGLVGVGQPVPGCEPASDMAFGAVEDVGPSGVEMELLEGAAQAYVAADGYLSRLVDFSVEPGVGTVALDMHAMPVARLQIEGPGITKSHVDATLRSEFTAGEWRGLENPSELIELQRSGETTTMLVRFTFEGSTEITVTSPDGRGWSASVDAKSGEPASSSFVAVEPD</sequence>
<keyword evidence="3" id="KW-1185">Reference proteome</keyword>
<evidence type="ECO:0000313" key="3">
    <source>
        <dbReference type="Proteomes" id="UP000316921"/>
    </source>
</evidence>
<proteinExistence type="predicted"/>
<evidence type="ECO:0000256" key="1">
    <source>
        <dbReference type="SAM" id="MobiDB-lite"/>
    </source>
</evidence>
<accession>A0A518BFY2</accession>
<reference evidence="2 3" key="1">
    <citation type="submission" date="2019-02" db="EMBL/GenBank/DDBJ databases">
        <title>Deep-cultivation of Planctomycetes and their phenomic and genomic characterization uncovers novel biology.</title>
        <authorList>
            <person name="Wiegand S."/>
            <person name="Jogler M."/>
            <person name="Boedeker C."/>
            <person name="Pinto D."/>
            <person name="Vollmers J."/>
            <person name="Rivas-Marin E."/>
            <person name="Kohn T."/>
            <person name="Peeters S.H."/>
            <person name="Heuer A."/>
            <person name="Rast P."/>
            <person name="Oberbeckmann S."/>
            <person name="Bunk B."/>
            <person name="Jeske O."/>
            <person name="Meyerdierks A."/>
            <person name="Storesund J.E."/>
            <person name="Kallscheuer N."/>
            <person name="Luecker S."/>
            <person name="Lage O.M."/>
            <person name="Pohl T."/>
            <person name="Merkel B.J."/>
            <person name="Hornburger P."/>
            <person name="Mueller R.-W."/>
            <person name="Bruemmer F."/>
            <person name="Labrenz M."/>
            <person name="Spormann A.M."/>
            <person name="Op den Camp H."/>
            <person name="Overmann J."/>
            <person name="Amann R."/>
            <person name="Jetten M.S.M."/>
            <person name="Mascher T."/>
            <person name="Medema M.H."/>
            <person name="Devos D.P."/>
            <person name="Kaster A.-K."/>
            <person name="Ovreas L."/>
            <person name="Rohde M."/>
            <person name="Galperin M.Y."/>
            <person name="Jogler C."/>
        </authorList>
    </citation>
    <scope>NUCLEOTIDE SEQUENCE [LARGE SCALE GENOMIC DNA]</scope>
    <source>
        <strain evidence="2 3">Pla133</strain>
    </source>
</reference>
<protein>
    <submittedName>
        <fullName evidence="2">Uncharacterized protein</fullName>
    </submittedName>
</protein>
<evidence type="ECO:0000313" key="2">
    <source>
        <dbReference type="EMBL" id="QDU65882.1"/>
    </source>
</evidence>
<dbReference type="AlphaFoldDB" id="A0A518BFY2"/>
<dbReference type="KEGG" id="pbap:Pla133_09480"/>
<organism evidence="2 3">
    <name type="scientific">Engelhardtia mirabilis</name>
    <dbReference type="NCBI Taxonomy" id="2528011"/>
    <lineage>
        <taxon>Bacteria</taxon>
        <taxon>Pseudomonadati</taxon>
        <taxon>Planctomycetota</taxon>
        <taxon>Planctomycetia</taxon>
        <taxon>Planctomycetia incertae sedis</taxon>
        <taxon>Engelhardtia</taxon>
    </lineage>
</organism>
<feature type="region of interest" description="Disordered" evidence="1">
    <location>
        <begin position="641"/>
        <end position="670"/>
    </location>
</feature>
<dbReference type="EMBL" id="CP036287">
    <property type="protein sequence ID" value="QDU65882.1"/>
    <property type="molecule type" value="Genomic_DNA"/>
</dbReference>
<dbReference type="Proteomes" id="UP000316921">
    <property type="component" value="Chromosome"/>
</dbReference>